<accession>A0A813JFT8</accession>
<protein>
    <submittedName>
        <fullName evidence="1">Uncharacterized protein</fullName>
    </submittedName>
</protein>
<dbReference type="Proteomes" id="UP000626109">
    <property type="component" value="Unassembled WGS sequence"/>
</dbReference>
<comment type="caution">
    <text evidence="1">The sequence shown here is derived from an EMBL/GenBank/DDBJ whole genome shotgun (WGS) entry which is preliminary data.</text>
</comment>
<dbReference type="AlphaFoldDB" id="A0A813JFT8"/>
<sequence>MPFYYDGACGDHLRSLGFANVVHEKKDFFERIADKKFMQGVDFIWDNPPYTSPDMKEKVLRALSATGKPFAMLLPISILHVGFVREIVDMRQVQVIIPRRVHVRKTDQNVLPFKYLCWFCFRARLPRDLLFVDDESDGNAAVAD</sequence>
<dbReference type="EMBL" id="CAJNNW010025635">
    <property type="protein sequence ID" value="CAE8677884.1"/>
    <property type="molecule type" value="Genomic_DNA"/>
</dbReference>
<dbReference type="PANTHER" id="PTHR39444:SF3">
    <property type="entry name" value="SITE-SPECIFIC DNA-METHYLTRANSFERASE (ADENINE-SPECIFIC)"/>
    <property type="match status" value="1"/>
</dbReference>
<evidence type="ECO:0000313" key="1">
    <source>
        <dbReference type="EMBL" id="CAE8677884.1"/>
    </source>
</evidence>
<organism evidence="1 2">
    <name type="scientific">Polarella glacialis</name>
    <name type="common">Dinoflagellate</name>
    <dbReference type="NCBI Taxonomy" id="89957"/>
    <lineage>
        <taxon>Eukaryota</taxon>
        <taxon>Sar</taxon>
        <taxon>Alveolata</taxon>
        <taxon>Dinophyceae</taxon>
        <taxon>Suessiales</taxon>
        <taxon>Suessiaceae</taxon>
        <taxon>Polarella</taxon>
    </lineage>
</organism>
<gene>
    <name evidence="1" type="ORF">PGLA2088_LOCUS20507</name>
</gene>
<evidence type="ECO:0000313" key="2">
    <source>
        <dbReference type="Proteomes" id="UP000626109"/>
    </source>
</evidence>
<dbReference type="PANTHER" id="PTHR39444">
    <property type="entry name" value="SITE-SPECIFIC DNA-METHYLTRANSFERASE (ADENINE-SPECIFIC)"/>
    <property type="match status" value="1"/>
</dbReference>
<name>A0A813JFT8_POLGL</name>
<reference evidence="1" key="1">
    <citation type="submission" date="2021-02" db="EMBL/GenBank/DDBJ databases">
        <authorList>
            <person name="Dougan E. K."/>
            <person name="Rhodes N."/>
            <person name="Thang M."/>
            <person name="Chan C."/>
        </authorList>
    </citation>
    <scope>NUCLEOTIDE SEQUENCE</scope>
</reference>
<proteinExistence type="predicted"/>